<protein>
    <submittedName>
        <fullName evidence="7">Polyprenyl synthetase family protein</fullName>
    </submittedName>
</protein>
<dbReference type="InterPro" id="IPR008949">
    <property type="entry name" value="Isoprenoid_synthase_dom_sf"/>
</dbReference>
<reference evidence="7 8" key="1">
    <citation type="submission" date="2019-03" db="EMBL/GenBank/DDBJ databases">
        <title>Draft genome sequences of novel Actinobacteria.</title>
        <authorList>
            <person name="Sahin N."/>
            <person name="Ay H."/>
            <person name="Saygin H."/>
        </authorList>
    </citation>
    <scope>NUCLEOTIDE SEQUENCE [LARGE SCALE GENOMIC DNA]</scope>
    <source>
        <strain evidence="7 8">16K309</strain>
    </source>
</reference>
<dbReference type="Proteomes" id="UP000295674">
    <property type="component" value="Unassembled WGS sequence"/>
</dbReference>
<evidence type="ECO:0000313" key="8">
    <source>
        <dbReference type="Proteomes" id="UP000295674"/>
    </source>
</evidence>
<sequence length="353" mass="38850">MTATVDSVRSRVDDALAEFMRERIYREKPLWGDAIAALISEYVTKGGKRLRPELCYWGWRAAGGSDTDSIIKAAASLELFHAFCLAHDDVMDNSDTRRGKPSLHRSLEKTHRDMGWSGNPTAFGRHMAILAGDLLMSWSDQMFQESGVGARWIHAARPLLAQMRSEVVAGQQLDLRIQHRTAPTLRDALRVIEYKTARYTVQRPLQIGAKLTGDASPGLMAGLASYGVPLGEAFQLRDDVLGVFGDPSITGKPVIDDIRDGKQTALIIIARELAGNDEREVLDRWYGNPKITQHSAKQVRQVITSTGALEAVENMIGDLVADSLAALEQTAAVHPDAKQELAGLVDRLTRRDA</sequence>
<dbReference type="PANTHER" id="PTHR12001:SF85">
    <property type="entry name" value="SHORT CHAIN ISOPRENYL DIPHOSPHATE SYNTHASE"/>
    <property type="match status" value="1"/>
</dbReference>
<keyword evidence="8" id="KW-1185">Reference proteome</keyword>
<name>A0A4R4VDB3_9PSEU</name>
<dbReference type="GO" id="GO:0008299">
    <property type="term" value="P:isoprenoid biosynthetic process"/>
    <property type="evidence" value="ECO:0007669"/>
    <property type="project" value="InterPro"/>
</dbReference>
<dbReference type="CDD" id="cd00685">
    <property type="entry name" value="Trans_IPPS_HT"/>
    <property type="match status" value="1"/>
</dbReference>
<dbReference type="InterPro" id="IPR033749">
    <property type="entry name" value="Polyprenyl_synt_CS"/>
</dbReference>
<dbReference type="GO" id="GO:0004659">
    <property type="term" value="F:prenyltransferase activity"/>
    <property type="evidence" value="ECO:0007669"/>
    <property type="project" value="InterPro"/>
</dbReference>
<accession>A0A4R4VDB3</accession>
<keyword evidence="3 6" id="KW-0808">Transferase</keyword>
<evidence type="ECO:0000256" key="5">
    <source>
        <dbReference type="ARBA" id="ARBA00022842"/>
    </source>
</evidence>
<comment type="caution">
    <text evidence="7">The sequence shown here is derived from an EMBL/GenBank/DDBJ whole genome shotgun (WGS) entry which is preliminary data.</text>
</comment>
<dbReference type="RefSeq" id="WP_132679520.1">
    <property type="nucleotide sequence ID" value="NZ_SMKS01000087.1"/>
</dbReference>
<dbReference type="AlphaFoldDB" id="A0A4R4VDB3"/>
<keyword evidence="5" id="KW-0460">Magnesium</keyword>
<evidence type="ECO:0000256" key="3">
    <source>
        <dbReference type="ARBA" id="ARBA00022679"/>
    </source>
</evidence>
<evidence type="ECO:0000256" key="4">
    <source>
        <dbReference type="ARBA" id="ARBA00022723"/>
    </source>
</evidence>
<dbReference type="PROSITE" id="PS00444">
    <property type="entry name" value="POLYPRENYL_SYNTHASE_2"/>
    <property type="match status" value="1"/>
</dbReference>
<evidence type="ECO:0000313" key="7">
    <source>
        <dbReference type="EMBL" id="TDC99954.1"/>
    </source>
</evidence>
<proteinExistence type="inferred from homology"/>
<dbReference type="SUPFAM" id="SSF48576">
    <property type="entry name" value="Terpenoid synthases"/>
    <property type="match status" value="1"/>
</dbReference>
<evidence type="ECO:0000256" key="1">
    <source>
        <dbReference type="ARBA" id="ARBA00001946"/>
    </source>
</evidence>
<keyword evidence="4" id="KW-0479">Metal-binding</keyword>
<organism evidence="7 8">
    <name type="scientific">Saccharopolyspora terrae</name>
    <dbReference type="NCBI Taxonomy" id="2530384"/>
    <lineage>
        <taxon>Bacteria</taxon>
        <taxon>Bacillati</taxon>
        <taxon>Actinomycetota</taxon>
        <taxon>Actinomycetes</taxon>
        <taxon>Pseudonocardiales</taxon>
        <taxon>Pseudonocardiaceae</taxon>
        <taxon>Saccharopolyspora</taxon>
    </lineage>
</organism>
<dbReference type="OrthoDB" id="4497239at2"/>
<comment type="cofactor">
    <cofactor evidence="1">
        <name>Mg(2+)</name>
        <dbReference type="ChEBI" id="CHEBI:18420"/>
    </cofactor>
</comment>
<gene>
    <name evidence="7" type="ORF">E1181_28535</name>
</gene>
<dbReference type="Pfam" id="PF00348">
    <property type="entry name" value="polyprenyl_synt"/>
    <property type="match status" value="1"/>
</dbReference>
<dbReference type="GO" id="GO:0046872">
    <property type="term" value="F:metal ion binding"/>
    <property type="evidence" value="ECO:0007669"/>
    <property type="project" value="UniProtKB-KW"/>
</dbReference>
<dbReference type="PANTHER" id="PTHR12001">
    <property type="entry name" value="GERANYLGERANYL PYROPHOSPHATE SYNTHASE"/>
    <property type="match status" value="1"/>
</dbReference>
<dbReference type="Gene3D" id="1.10.600.10">
    <property type="entry name" value="Farnesyl Diphosphate Synthase"/>
    <property type="match status" value="1"/>
</dbReference>
<comment type="similarity">
    <text evidence="2 6">Belongs to the FPP/GGPP synthase family.</text>
</comment>
<dbReference type="EMBL" id="SMKS01000087">
    <property type="protein sequence ID" value="TDC99954.1"/>
    <property type="molecule type" value="Genomic_DNA"/>
</dbReference>
<dbReference type="SFLD" id="SFLDG01017">
    <property type="entry name" value="Polyprenyl_Transferase_Like"/>
    <property type="match status" value="1"/>
</dbReference>
<evidence type="ECO:0000256" key="2">
    <source>
        <dbReference type="ARBA" id="ARBA00006706"/>
    </source>
</evidence>
<evidence type="ECO:0000256" key="6">
    <source>
        <dbReference type="RuleBase" id="RU004466"/>
    </source>
</evidence>
<dbReference type="SFLD" id="SFLDS00005">
    <property type="entry name" value="Isoprenoid_Synthase_Type_I"/>
    <property type="match status" value="1"/>
</dbReference>
<dbReference type="InterPro" id="IPR000092">
    <property type="entry name" value="Polyprenyl_synt"/>
</dbReference>